<keyword evidence="3" id="KW-1185">Reference proteome</keyword>
<dbReference type="AlphaFoldDB" id="A0A7Z7FIY4"/>
<evidence type="ECO:0000313" key="3">
    <source>
        <dbReference type="Proteomes" id="UP000198900"/>
    </source>
</evidence>
<evidence type="ECO:0000313" key="2">
    <source>
        <dbReference type="EMBL" id="SDI38304.1"/>
    </source>
</evidence>
<evidence type="ECO:0000256" key="1">
    <source>
        <dbReference type="SAM" id="MobiDB-lite"/>
    </source>
</evidence>
<dbReference type="PANTHER" id="PTHR35604:SF2">
    <property type="entry name" value="TRANSPOSASE INSH FOR INSERTION SEQUENCE ELEMENT IS5A-RELATED"/>
    <property type="match status" value="1"/>
</dbReference>
<accession>A0A7Z7FIY4</accession>
<reference evidence="2" key="1">
    <citation type="submission" date="2016-10" db="EMBL/GenBank/DDBJ databases">
        <authorList>
            <person name="Varghese N."/>
            <person name="Submissions S."/>
        </authorList>
    </citation>
    <scope>NUCLEOTIDE SEQUENCE [LARGE SCALE GENOMIC DNA]</scope>
    <source>
        <strain evidence="2">YR281</strain>
    </source>
</reference>
<sequence length="204" mass="22690">MYSIRSERMLMERISYNNVVWDHFAFSKNPDRLMAHDVIVGLFNEAVQTARVRGYLSGEHFSVDSTLSRAWTGHKSFVCKANSDDAAPPDGGDGTHENWHGEKRRNDSHQSSTESQVRWFRKSRGTGAMLCYIWHVLTDNRHGLVVNAQVTQANGTAERHTAADMLVDAAQFVGASITVGAIKNYGMADFVGTYRAHGVTPDMA</sequence>
<dbReference type="Proteomes" id="UP000198900">
    <property type="component" value="Unassembled WGS sequence"/>
</dbReference>
<proteinExistence type="predicted"/>
<organism evidence="2 3">
    <name type="scientific">Paraburkholderia steynii</name>
    <dbReference type="NCBI Taxonomy" id="1245441"/>
    <lineage>
        <taxon>Bacteria</taxon>
        <taxon>Pseudomonadati</taxon>
        <taxon>Pseudomonadota</taxon>
        <taxon>Betaproteobacteria</taxon>
        <taxon>Burkholderiales</taxon>
        <taxon>Burkholderiaceae</taxon>
        <taxon>Paraburkholderia</taxon>
    </lineage>
</organism>
<feature type="compositionally biased region" description="Basic and acidic residues" evidence="1">
    <location>
        <begin position="93"/>
        <end position="108"/>
    </location>
</feature>
<gene>
    <name evidence="2" type="ORF">SAMN04487926_1166</name>
</gene>
<name>A0A7Z7FIY4_9BURK</name>
<dbReference type="EMBL" id="FNDI01000016">
    <property type="protein sequence ID" value="SDI38304.1"/>
    <property type="molecule type" value="Genomic_DNA"/>
</dbReference>
<protein>
    <recommendedName>
        <fullName evidence="4">Transposase</fullName>
    </recommendedName>
</protein>
<evidence type="ECO:0008006" key="4">
    <source>
        <dbReference type="Google" id="ProtNLM"/>
    </source>
</evidence>
<comment type="caution">
    <text evidence="2">The sequence shown here is derived from an EMBL/GenBank/DDBJ whole genome shotgun (WGS) entry which is preliminary data.</text>
</comment>
<dbReference type="PANTHER" id="PTHR35604">
    <property type="entry name" value="TRANSPOSASE INSH FOR INSERTION SEQUENCE ELEMENT IS5A-RELATED"/>
    <property type="match status" value="1"/>
</dbReference>
<feature type="region of interest" description="Disordered" evidence="1">
    <location>
        <begin position="82"/>
        <end position="117"/>
    </location>
</feature>